<protein>
    <recommendedName>
        <fullName evidence="7">Trafficking protein particle complex subunit</fullName>
    </recommendedName>
</protein>
<dbReference type="GO" id="GO:0006888">
    <property type="term" value="P:endoplasmic reticulum to Golgi vesicle-mediated transport"/>
    <property type="evidence" value="ECO:0007669"/>
    <property type="project" value="UniProtKB-UniRule"/>
</dbReference>
<dbReference type="Gene3D" id="3.30.450.70">
    <property type="match status" value="1"/>
</dbReference>
<dbReference type="Pfam" id="PF04099">
    <property type="entry name" value="Sybindin"/>
    <property type="match status" value="2"/>
</dbReference>
<keyword evidence="5 7" id="KW-0333">Golgi apparatus</keyword>
<evidence type="ECO:0000256" key="7">
    <source>
        <dbReference type="RuleBase" id="RU366065"/>
    </source>
</evidence>
<evidence type="ECO:0000256" key="5">
    <source>
        <dbReference type="ARBA" id="ARBA00023034"/>
    </source>
</evidence>
<dbReference type="PANTHER" id="PTHR23249:SF15">
    <property type="entry name" value="TRAFFICKING PROTEIN PARTICLE COMPLEX SUBUNIT 4"/>
    <property type="match status" value="1"/>
</dbReference>
<dbReference type="Proteomes" id="UP000092321">
    <property type="component" value="Unassembled WGS sequence"/>
</dbReference>
<comment type="similarity">
    <text evidence="6">Belongs to the TRAPP small subunits family. TRAPPC4 subfamily.</text>
</comment>
<reference evidence="9" key="1">
    <citation type="journal article" date="2016" name="Proc. Natl. Acad. Sci. U.S.A.">
        <title>Comparative genomics of biotechnologically important yeasts.</title>
        <authorList>
            <person name="Riley R."/>
            <person name="Haridas S."/>
            <person name="Wolfe K.H."/>
            <person name="Lopes M.R."/>
            <person name="Hittinger C.T."/>
            <person name="Goeker M."/>
            <person name="Salamov A.A."/>
            <person name="Wisecaver J.H."/>
            <person name="Long T.M."/>
            <person name="Calvey C.H."/>
            <person name="Aerts A.L."/>
            <person name="Barry K.W."/>
            <person name="Choi C."/>
            <person name="Clum A."/>
            <person name="Coughlan A.Y."/>
            <person name="Deshpande S."/>
            <person name="Douglass A.P."/>
            <person name="Hanson S.J."/>
            <person name="Klenk H.-P."/>
            <person name="LaButti K.M."/>
            <person name="Lapidus A."/>
            <person name="Lindquist E.A."/>
            <person name="Lipzen A.M."/>
            <person name="Meier-Kolthoff J.P."/>
            <person name="Ohm R.A."/>
            <person name="Otillar R.P."/>
            <person name="Pangilinan J.L."/>
            <person name="Peng Y."/>
            <person name="Rokas A."/>
            <person name="Rosa C.A."/>
            <person name="Scheuner C."/>
            <person name="Sibirny A.A."/>
            <person name="Slot J.C."/>
            <person name="Stielow J.B."/>
            <person name="Sun H."/>
            <person name="Kurtzman C.P."/>
            <person name="Blackwell M."/>
            <person name="Grigoriev I.V."/>
            <person name="Jeffries T.W."/>
        </authorList>
    </citation>
    <scope>NUCLEOTIDE SEQUENCE [LARGE SCALE GENOMIC DNA]</scope>
    <source>
        <strain evidence="9">NRRL Y-1626</strain>
    </source>
</reference>
<organism evidence="8 9">
    <name type="scientific">Hanseniaspora valbyensis NRRL Y-1626</name>
    <dbReference type="NCBI Taxonomy" id="766949"/>
    <lineage>
        <taxon>Eukaryota</taxon>
        <taxon>Fungi</taxon>
        <taxon>Dikarya</taxon>
        <taxon>Ascomycota</taxon>
        <taxon>Saccharomycotina</taxon>
        <taxon>Saccharomycetes</taxon>
        <taxon>Saccharomycodales</taxon>
        <taxon>Saccharomycodaceae</taxon>
        <taxon>Hanseniaspora</taxon>
    </lineage>
</organism>
<dbReference type="GO" id="GO:0005783">
    <property type="term" value="C:endoplasmic reticulum"/>
    <property type="evidence" value="ECO:0007669"/>
    <property type="project" value="UniProtKB-SubCell"/>
</dbReference>
<keyword evidence="4 7" id="KW-0931">ER-Golgi transport</keyword>
<proteinExistence type="inferred from homology"/>
<dbReference type="InterPro" id="IPR011012">
    <property type="entry name" value="Longin-like_dom_sf"/>
</dbReference>
<comment type="caution">
    <text evidence="8">The sequence shown here is derived from an EMBL/GenBank/DDBJ whole genome shotgun (WGS) entry which is preliminary data.</text>
</comment>
<keyword evidence="3 7" id="KW-0256">Endoplasmic reticulum</keyword>
<evidence type="ECO:0000313" key="9">
    <source>
        <dbReference type="Proteomes" id="UP000092321"/>
    </source>
</evidence>
<dbReference type="OrthoDB" id="246406at2759"/>
<evidence type="ECO:0000256" key="6">
    <source>
        <dbReference type="ARBA" id="ARBA00038179"/>
    </source>
</evidence>
<dbReference type="InterPro" id="IPR007233">
    <property type="entry name" value="TRAPPC"/>
</dbReference>
<dbReference type="SUPFAM" id="SSF64356">
    <property type="entry name" value="SNARE-like"/>
    <property type="match status" value="1"/>
</dbReference>
<accession>A0A1B7TEJ7</accession>
<evidence type="ECO:0000256" key="1">
    <source>
        <dbReference type="ARBA" id="ARBA00004555"/>
    </source>
</evidence>
<dbReference type="GO" id="GO:0030008">
    <property type="term" value="C:TRAPP complex"/>
    <property type="evidence" value="ECO:0007669"/>
    <property type="project" value="UniProtKB-UniRule"/>
</dbReference>
<dbReference type="PANTHER" id="PTHR23249">
    <property type="entry name" value="TRAFFICKING PROTEIN PARTICLE COMPLEX SUBUNIT"/>
    <property type="match status" value="1"/>
</dbReference>
<keyword evidence="9" id="KW-1185">Reference proteome</keyword>
<dbReference type="EMBL" id="LXPE01000010">
    <property type="protein sequence ID" value="OBA27172.1"/>
    <property type="molecule type" value="Genomic_DNA"/>
</dbReference>
<dbReference type="SMART" id="SM01399">
    <property type="entry name" value="Sybindin"/>
    <property type="match status" value="1"/>
</dbReference>
<dbReference type="AlphaFoldDB" id="A0A1B7TEJ7"/>
<name>A0A1B7TEJ7_9ASCO</name>
<dbReference type="GO" id="GO:0005794">
    <property type="term" value="C:Golgi apparatus"/>
    <property type="evidence" value="ECO:0007669"/>
    <property type="project" value="UniProtKB-SubCell"/>
</dbReference>
<evidence type="ECO:0000256" key="2">
    <source>
        <dbReference type="ARBA" id="ARBA00022448"/>
    </source>
</evidence>
<gene>
    <name evidence="8" type="ORF">HANVADRAFT_52477</name>
</gene>
<comment type="subcellular location">
    <subcellularLocation>
        <location evidence="7">Endoplasmic reticulum</location>
    </subcellularLocation>
    <subcellularLocation>
        <location evidence="7">Golgi apparatus</location>
        <location evidence="7">cis-Golgi network</location>
    </subcellularLocation>
    <subcellularLocation>
        <location evidence="1">Golgi apparatus</location>
    </subcellularLocation>
</comment>
<sequence length="266" mass="30195">MSLESILIINRSGGLIYNKSFNSNNDTASGIGSNELLILAGTLHSAFTLTNCILPDTLTDFSESYNEYVDESDIEMTNKQNNSDNTEIELPFEISKDVSNDNNNISNQKNLLAIKSKYYPPGVATPNVNINTTSEQNIKLQSIIKELTFKGSDLFTTGTNSTILNNSNRSRIVDYHQVSCIRQISTEHLNIYCHQSITGTKFISIFNKKNEYKMDIDRVTCFLMRIYSLYSDIILKNPFYSLDMPIRNNNKFDNKLERLVTLESFA</sequence>
<evidence type="ECO:0000313" key="8">
    <source>
        <dbReference type="EMBL" id="OBA27172.1"/>
    </source>
</evidence>
<comment type="subunit">
    <text evidence="7">Part of the multisubunit transport protein particle (TRAPP) complex.</text>
</comment>
<evidence type="ECO:0000256" key="4">
    <source>
        <dbReference type="ARBA" id="ARBA00022892"/>
    </source>
</evidence>
<evidence type="ECO:0000256" key="3">
    <source>
        <dbReference type="ARBA" id="ARBA00022824"/>
    </source>
</evidence>
<keyword evidence="2 7" id="KW-0813">Transport</keyword>